<feature type="transmembrane region" description="Helical" evidence="18">
    <location>
        <begin position="37"/>
        <end position="63"/>
    </location>
</feature>
<dbReference type="FunFam" id="2.60.40.1660:FF:000001">
    <property type="entry name" value="Sodium/potassium-transporting ATPase subunit beta"/>
    <property type="match status" value="1"/>
</dbReference>
<keyword evidence="5" id="KW-0633">Potassium transport</keyword>
<comment type="similarity">
    <text evidence="2 18">Belongs to the X(+)/potassium ATPases subunit beta family.</text>
</comment>
<evidence type="ECO:0000256" key="15">
    <source>
        <dbReference type="ARBA" id="ARBA00023180"/>
    </source>
</evidence>
<dbReference type="GO" id="GO:0006883">
    <property type="term" value="P:intracellular sodium ion homeostasis"/>
    <property type="evidence" value="ECO:0007669"/>
    <property type="project" value="TreeGrafter"/>
</dbReference>
<keyword evidence="19" id="KW-1185">Reference proteome</keyword>
<dbReference type="Proteomes" id="UP000515159">
    <property type="component" value="Chromosome 16"/>
</dbReference>
<reference evidence="20" key="1">
    <citation type="submission" date="2025-08" db="UniProtKB">
        <authorList>
            <consortium name="RefSeq"/>
        </authorList>
    </citation>
    <scope>IDENTIFICATION</scope>
</reference>
<keyword evidence="8" id="KW-0630">Potassium</keyword>
<dbReference type="GO" id="GO:1990573">
    <property type="term" value="P:potassium ion import across plasma membrane"/>
    <property type="evidence" value="ECO:0007669"/>
    <property type="project" value="TreeGrafter"/>
</dbReference>
<dbReference type="GO" id="GO:0036376">
    <property type="term" value="P:sodium ion export across plasma membrane"/>
    <property type="evidence" value="ECO:0007669"/>
    <property type="project" value="TreeGrafter"/>
</dbReference>
<keyword evidence="7 18" id="KW-0812">Transmembrane</keyword>
<dbReference type="GO" id="GO:0005890">
    <property type="term" value="C:sodium:potassium-exchanging ATPase complex"/>
    <property type="evidence" value="ECO:0007669"/>
    <property type="project" value="InterPro"/>
</dbReference>
<evidence type="ECO:0000256" key="6">
    <source>
        <dbReference type="ARBA" id="ARBA00022607"/>
    </source>
</evidence>
<dbReference type="InParanoid" id="A0A6P8PIP3"/>
<keyword evidence="9" id="KW-0735">Signal-anchor</keyword>
<dbReference type="PROSITE" id="PS00391">
    <property type="entry name" value="ATPASE_NA_K_BETA_2"/>
    <property type="match status" value="1"/>
</dbReference>
<keyword evidence="4" id="KW-1003">Cell membrane</keyword>
<comment type="subcellular location">
    <subcellularLocation>
        <location evidence="1">Cell membrane</location>
        <topology evidence="1">Single-pass type II membrane protein</topology>
    </subcellularLocation>
    <subcellularLocation>
        <location evidence="18">Membrane</location>
    </subcellularLocation>
</comment>
<evidence type="ECO:0000313" key="20">
    <source>
        <dbReference type="RefSeq" id="XP_033781310.1"/>
    </source>
</evidence>
<comment type="subunit">
    <text evidence="17">The sodium/potassium-transporting ATPase is composed of a catalytic alpha subunit, an auxiliary non-catalytic beta subunit and an additional regulatory subunit.</text>
</comment>
<keyword evidence="11" id="KW-0915">Sodium</keyword>
<evidence type="ECO:0000256" key="3">
    <source>
        <dbReference type="ARBA" id="ARBA00022448"/>
    </source>
</evidence>
<dbReference type="FunCoup" id="A0A6P8PIP3">
    <property type="interactions" value="938"/>
</dbReference>
<sequence>MAALSHKKSCGQLMEEWKEFIWNPRTHEFMGRTGSSWALILLFYLVFYGFLTALFSLTMWVMLQTIDDYVPTYQDRLANPGLMIRPKSDSLDIVFSDTDNTTWKDYVDKLDHFLPAYDDMNQTSKNEKCPSGAYFEDKDNGNVRNHPKRACQFMRSVLGTCSGLEDATYGYSTGKPCVLIKMNRVVNFKPRPVPATNPFITIDCAGKKEEDTQNLGELRYFPSNGSNFGIIDLMYFPYFGKKVQVNYSQPLVAVQFQNVTPNMDIYVECKVNAQNIKNDDDRDKFAGRVGFKLRVNS</sequence>
<proteinExistence type="inferred from homology"/>
<dbReference type="InterPro" id="IPR000402">
    <property type="entry name" value="Na/K_ATPase_sub_beta"/>
</dbReference>
<evidence type="ECO:0000256" key="13">
    <source>
        <dbReference type="ARBA" id="ARBA00023136"/>
    </source>
</evidence>
<dbReference type="PROSITE" id="PS00390">
    <property type="entry name" value="ATPASE_NA_K_BETA_1"/>
    <property type="match status" value="1"/>
</dbReference>
<dbReference type="GO" id="GO:0001671">
    <property type="term" value="F:ATPase activator activity"/>
    <property type="evidence" value="ECO:0007669"/>
    <property type="project" value="TreeGrafter"/>
</dbReference>
<dbReference type="InterPro" id="IPR038702">
    <property type="entry name" value="Na/K_ATPase_sub_beta_sf"/>
</dbReference>
<dbReference type="GO" id="GO:0030007">
    <property type="term" value="P:intracellular potassium ion homeostasis"/>
    <property type="evidence" value="ECO:0007669"/>
    <property type="project" value="TreeGrafter"/>
</dbReference>
<keyword evidence="10 18" id="KW-1133">Transmembrane helix</keyword>
<dbReference type="GeneID" id="117350794"/>
<dbReference type="PANTHER" id="PTHR11523">
    <property type="entry name" value="SODIUM/POTASSIUM-DEPENDENT ATPASE BETA SUBUNIT"/>
    <property type="match status" value="1"/>
</dbReference>
<evidence type="ECO:0000256" key="16">
    <source>
        <dbReference type="ARBA" id="ARBA00023201"/>
    </source>
</evidence>
<evidence type="ECO:0000256" key="18">
    <source>
        <dbReference type="RuleBase" id="RU362099"/>
    </source>
</evidence>
<evidence type="ECO:0000256" key="10">
    <source>
        <dbReference type="ARBA" id="ARBA00022989"/>
    </source>
</evidence>
<keyword evidence="14" id="KW-1015">Disulfide bond</keyword>
<dbReference type="RefSeq" id="XP_033781310.1">
    <property type="nucleotide sequence ID" value="XM_033925419.1"/>
</dbReference>
<dbReference type="CTD" id="482"/>
<evidence type="ECO:0000256" key="7">
    <source>
        <dbReference type="ARBA" id="ARBA00022692"/>
    </source>
</evidence>
<evidence type="ECO:0000256" key="5">
    <source>
        <dbReference type="ARBA" id="ARBA00022538"/>
    </source>
</evidence>
<dbReference type="NCBIfam" id="TIGR01107">
    <property type="entry name" value="Na_K_ATPase_bet"/>
    <property type="match status" value="1"/>
</dbReference>
<dbReference type="Pfam" id="PF00287">
    <property type="entry name" value="Na_K-ATPase"/>
    <property type="match status" value="1"/>
</dbReference>
<evidence type="ECO:0000256" key="1">
    <source>
        <dbReference type="ARBA" id="ARBA00004401"/>
    </source>
</evidence>
<evidence type="ECO:0000313" key="19">
    <source>
        <dbReference type="Proteomes" id="UP000515159"/>
    </source>
</evidence>
<evidence type="ECO:0000256" key="17">
    <source>
        <dbReference type="ARBA" id="ARBA00038795"/>
    </source>
</evidence>
<keyword evidence="16" id="KW-0739">Sodium transport</keyword>
<evidence type="ECO:0000256" key="11">
    <source>
        <dbReference type="ARBA" id="ARBA00023053"/>
    </source>
</evidence>
<dbReference type="PANTHER" id="PTHR11523:SF26">
    <property type="entry name" value="SODIUM_POTASSIUM-TRANSPORTING ATPASE SUBUNIT BETA-2"/>
    <property type="match status" value="1"/>
</dbReference>
<dbReference type="KEGG" id="gsh:117350794"/>
<evidence type="ECO:0000256" key="4">
    <source>
        <dbReference type="ARBA" id="ARBA00022475"/>
    </source>
</evidence>
<keyword evidence="3 18" id="KW-0813">Transport</keyword>
<accession>A0A6P8PIP3</accession>
<name>A0A6P8PIP3_GEOSA</name>
<organism evidence="19 20">
    <name type="scientific">Geotrypetes seraphini</name>
    <name type="common">Gaboon caecilian</name>
    <name type="synonym">Caecilia seraphini</name>
    <dbReference type="NCBI Taxonomy" id="260995"/>
    <lineage>
        <taxon>Eukaryota</taxon>
        <taxon>Metazoa</taxon>
        <taxon>Chordata</taxon>
        <taxon>Craniata</taxon>
        <taxon>Vertebrata</taxon>
        <taxon>Euteleostomi</taxon>
        <taxon>Amphibia</taxon>
        <taxon>Gymnophiona</taxon>
        <taxon>Geotrypetes</taxon>
    </lineage>
</organism>
<dbReference type="FunFam" id="1.20.5.170:FF:000068">
    <property type="entry name" value="Sodium/potassium-transporting ATPase subunit beta"/>
    <property type="match status" value="1"/>
</dbReference>
<dbReference type="AlphaFoldDB" id="A0A6P8PIP3"/>
<keyword evidence="12 18" id="KW-0406">Ion transport</keyword>
<evidence type="ECO:0000256" key="2">
    <source>
        <dbReference type="ARBA" id="ARBA00005876"/>
    </source>
</evidence>
<gene>
    <name evidence="20" type="primary">ATP1B2</name>
</gene>
<dbReference type="Gene3D" id="2.60.40.1660">
    <property type="entry name" value="Na, k-atpase alpha subunit"/>
    <property type="match status" value="1"/>
</dbReference>
<evidence type="ECO:0000256" key="14">
    <source>
        <dbReference type="ARBA" id="ARBA00023157"/>
    </source>
</evidence>
<keyword evidence="15" id="KW-0325">Glycoprotein</keyword>
<protein>
    <recommendedName>
        <fullName evidence="18">Sodium/potassium-transporting ATPase subunit beta</fullName>
    </recommendedName>
</protein>
<evidence type="ECO:0000256" key="8">
    <source>
        <dbReference type="ARBA" id="ARBA00022958"/>
    </source>
</evidence>
<evidence type="ECO:0000256" key="12">
    <source>
        <dbReference type="ARBA" id="ARBA00023065"/>
    </source>
</evidence>
<evidence type="ECO:0000256" key="9">
    <source>
        <dbReference type="ARBA" id="ARBA00022968"/>
    </source>
</evidence>
<keyword evidence="13 18" id="KW-0472">Membrane</keyword>
<keyword evidence="6" id="KW-0740">Sodium/potassium transport</keyword>
<dbReference type="OrthoDB" id="5912413at2759"/>
<comment type="function">
    <text evidence="18">This is the non-catalytic component of the active enzyme, which catalyzes the hydrolysis of ATP coupled with the exchange of Na(+) and K(+) ions across the plasma membrane.</text>
</comment>